<accession>A0A7W6JSL8</accession>
<evidence type="ECO:0000256" key="1">
    <source>
        <dbReference type="SAM" id="SignalP"/>
    </source>
</evidence>
<reference evidence="2 3" key="1">
    <citation type="submission" date="2020-08" db="EMBL/GenBank/DDBJ databases">
        <title>Genomic Encyclopedia of Type Strains, Phase IV (KMG-IV): sequencing the most valuable type-strain genomes for metagenomic binning, comparative biology and taxonomic classification.</title>
        <authorList>
            <person name="Goeker M."/>
        </authorList>
    </citation>
    <scope>NUCLEOTIDE SEQUENCE [LARGE SCALE GENOMIC DNA]</scope>
    <source>
        <strain evidence="2 3">DSM 101806</strain>
    </source>
</reference>
<sequence length="94" mass="10529">MKKQIATAFAVVAMMLAPAAWAQYRYFGNIVPDPDPSKVVEYIITYTDGNIDGVVGRHIVYCGGDEDFGGQITMWMEYQQVGICEPPYYDPENP</sequence>
<evidence type="ECO:0008006" key="4">
    <source>
        <dbReference type="Google" id="ProtNLM"/>
    </source>
</evidence>
<dbReference type="Proteomes" id="UP000557392">
    <property type="component" value="Unassembled WGS sequence"/>
</dbReference>
<dbReference type="AlphaFoldDB" id="A0A7W6JSL8"/>
<name>A0A7W6JSL8_9SPHN</name>
<evidence type="ECO:0000313" key="2">
    <source>
        <dbReference type="EMBL" id="MBB4098745.1"/>
    </source>
</evidence>
<evidence type="ECO:0000313" key="3">
    <source>
        <dbReference type="Proteomes" id="UP000557392"/>
    </source>
</evidence>
<feature type="chain" id="PRO_5031318502" description="DUF3304 domain-containing protein" evidence="1">
    <location>
        <begin position="23"/>
        <end position="94"/>
    </location>
</feature>
<organism evidence="2 3">
    <name type="scientific">Sphingomonas kyeonggiensis</name>
    <dbReference type="NCBI Taxonomy" id="1268553"/>
    <lineage>
        <taxon>Bacteria</taxon>
        <taxon>Pseudomonadati</taxon>
        <taxon>Pseudomonadota</taxon>
        <taxon>Alphaproteobacteria</taxon>
        <taxon>Sphingomonadales</taxon>
        <taxon>Sphingomonadaceae</taxon>
        <taxon>Sphingomonas</taxon>
    </lineage>
</organism>
<proteinExistence type="predicted"/>
<feature type="signal peptide" evidence="1">
    <location>
        <begin position="1"/>
        <end position="22"/>
    </location>
</feature>
<gene>
    <name evidence="2" type="ORF">GGR46_002309</name>
</gene>
<keyword evidence="1" id="KW-0732">Signal</keyword>
<protein>
    <recommendedName>
        <fullName evidence="4">DUF3304 domain-containing protein</fullName>
    </recommendedName>
</protein>
<dbReference type="RefSeq" id="WP_183997780.1">
    <property type="nucleotide sequence ID" value="NZ_JACIEH010000002.1"/>
</dbReference>
<dbReference type="EMBL" id="JACIEH010000002">
    <property type="protein sequence ID" value="MBB4098745.1"/>
    <property type="molecule type" value="Genomic_DNA"/>
</dbReference>
<keyword evidence="3" id="KW-1185">Reference proteome</keyword>
<comment type="caution">
    <text evidence="2">The sequence shown here is derived from an EMBL/GenBank/DDBJ whole genome shotgun (WGS) entry which is preliminary data.</text>
</comment>